<feature type="compositionally biased region" description="Polar residues" evidence="1">
    <location>
        <begin position="365"/>
        <end position="375"/>
    </location>
</feature>
<dbReference type="AlphaFoldDB" id="A0AA43QQD5"/>
<feature type="region of interest" description="Disordered" evidence="1">
    <location>
        <begin position="363"/>
        <end position="396"/>
    </location>
</feature>
<feature type="region of interest" description="Disordered" evidence="1">
    <location>
        <begin position="575"/>
        <end position="595"/>
    </location>
</feature>
<feature type="region of interest" description="Disordered" evidence="1">
    <location>
        <begin position="137"/>
        <end position="159"/>
    </location>
</feature>
<comment type="caution">
    <text evidence="2">The sequence shown here is derived from an EMBL/GenBank/DDBJ whole genome shotgun (WGS) entry which is preliminary data.</text>
</comment>
<name>A0AA43QQD5_9LECA</name>
<organism evidence="2 3">
    <name type="scientific">Ramalina farinacea</name>
    <dbReference type="NCBI Taxonomy" id="258253"/>
    <lineage>
        <taxon>Eukaryota</taxon>
        <taxon>Fungi</taxon>
        <taxon>Dikarya</taxon>
        <taxon>Ascomycota</taxon>
        <taxon>Pezizomycotina</taxon>
        <taxon>Lecanoromycetes</taxon>
        <taxon>OSLEUM clade</taxon>
        <taxon>Lecanoromycetidae</taxon>
        <taxon>Lecanorales</taxon>
        <taxon>Lecanorineae</taxon>
        <taxon>Ramalinaceae</taxon>
        <taxon>Ramalina</taxon>
    </lineage>
</organism>
<dbReference type="EMBL" id="JAPUFD010000010">
    <property type="protein sequence ID" value="MDI1489634.1"/>
    <property type="molecule type" value="Genomic_DNA"/>
</dbReference>
<feature type="compositionally biased region" description="Basic and acidic residues" evidence="1">
    <location>
        <begin position="489"/>
        <end position="503"/>
    </location>
</feature>
<evidence type="ECO:0000313" key="3">
    <source>
        <dbReference type="Proteomes" id="UP001161017"/>
    </source>
</evidence>
<evidence type="ECO:0000256" key="1">
    <source>
        <dbReference type="SAM" id="MobiDB-lite"/>
    </source>
</evidence>
<feature type="compositionally biased region" description="Basic and acidic residues" evidence="1">
    <location>
        <begin position="95"/>
        <end position="110"/>
    </location>
</feature>
<dbReference type="Proteomes" id="UP001161017">
    <property type="component" value="Unassembled WGS sequence"/>
</dbReference>
<feature type="compositionally biased region" description="Low complexity" evidence="1">
    <location>
        <begin position="515"/>
        <end position="526"/>
    </location>
</feature>
<feature type="region of interest" description="Disordered" evidence="1">
    <location>
        <begin position="15"/>
        <end position="113"/>
    </location>
</feature>
<reference evidence="2" key="1">
    <citation type="journal article" date="2023" name="Genome Biol. Evol.">
        <title>First Whole Genome Sequence and Flow Cytometry Genome Size Data for the Lichen-Forming Fungus Ramalina farinacea (Ascomycota).</title>
        <authorList>
            <person name="Llewellyn T."/>
            <person name="Mian S."/>
            <person name="Hill R."/>
            <person name="Leitch I.J."/>
            <person name="Gaya E."/>
        </authorList>
    </citation>
    <scope>NUCLEOTIDE SEQUENCE</scope>
    <source>
        <strain evidence="2">LIQ254RAFAR</strain>
    </source>
</reference>
<sequence>MDDERYQLSIEISQARSHISLDRPTPAFSNHKTRSRSRTSLNRRPLSSPTSHHPRRATLPSGSLQEPQNSNNLDLADDDPAFSQTFTDTPSTPHISDHANTHSPVIDRKPLPHHPLTYLGAGRFYDPSVERKSLHHRLRERASWSRPTTKEPSPAWPPQATRDLLKEAGDWLDVVYPCPAPVEDGDVGPLQSPSSLGSFETLRGTELTDRVWTSGRGAVSLVSLVDDDKDSLRSAYRDHVDMDISKDDHFELGGDNTNKEFGSLPRKISMLRGEKIVVPSPPPLPSSPVRSSTGEERKPITQDDGRESKVKEQLRMLQGLNSAEGTGGSGGRHNEDHCFPDLAELDAMTATPREDVLAEAPIVPNTPSSECNGDTPNHDYEDEDSMSNDSPNERTPQLMPEYMNLLIDLGDEQFSTAIAEALGYDGSPAGEELTGINTIDDDQDNTGPGDARDLEAPVNACELKFPLTESAPNTTPLDDPSPAQSSYTREQDQCEPKLDHPKTDVQTSRPPTPVPESSSSEITLSKSQRDTAYEARPGENLVVDATALPWSPKSEKNATVGVFSDLEKLALASQRFTSPPAQSSTANALRTMPSR</sequence>
<gene>
    <name evidence="2" type="ORF">OHK93_000831</name>
</gene>
<feature type="compositionally biased region" description="Basic and acidic residues" evidence="1">
    <location>
        <begin position="527"/>
        <end position="537"/>
    </location>
</feature>
<feature type="compositionally biased region" description="Low complexity" evidence="1">
    <location>
        <begin position="38"/>
        <end position="49"/>
    </location>
</feature>
<proteinExistence type="predicted"/>
<evidence type="ECO:0000313" key="2">
    <source>
        <dbReference type="EMBL" id="MDI1489634.1"/>
    </source>
</evidence>
<accession>A0AA43QQD5</accession>
<keyword evidence="3" id="KW-1185">Reference proteome</keyword>
<feature type="region of interest" description="Disordered" evidence="1">
    <location>
        <begin position="275"/>
        <end position="311"/>
    </location>
</feature>
<feature type="compositionally biased region" description="Basic and acidic residues" evidence="1">
    <location>
        <begin position="293"/>
        <end position="311"/>
    </location>
</feature>
<feature type="compositionally biased region" description="Polar residues" evidence="1">
    <location>
        <begin position="470"/>
        <end position="488"/>
    </location>
</feature>
<protein>
    <submittedName>
        <fullName evidence="2">Uncharacterized protein</fullName>
    </submittedName>
</protein>
<feature type="compositionally biased region" description="Polar residues" evidence="1">
    <location>
        <begin position="82"/>
        <end position="94"/>
    </location>
</feature>
<feature type="region of interest" description="Disordered" evidence="1">
    <location>
        <begin position="425"/>
        <end position="538"/>
    </location>
</feature>
<feature type="compositionally biased region" description="Polar residues" evidence="1">
    <location>
        <begin position="60"/>
        <end position="73"/>
    </location>
</feature>